<proteinExistence type="predicted"/>
<dbReference type="EMBL" id="FOMB01000002">
    <property type="protein sequence ID" value="SFC07198.1"/>
    <property type="molecule type" value="Genomic_DNA"/>
</dbReference>
<keyword evidence="1" id="KW-1133">Transmembrane helix</keyword>
<dbReference type="Proteomes" id="UP000033519">
    <property type="component" value="Unassembled WGS sequence"/>
</dbReference>
<feature type="transmembrane region" description="Helical" evidence="1">
    <location>
        <begin position="68"/>
        <end position="87"/>
    </location>
</feature>
<dbReference type="AlphaFoldDB" id="A0A0F5Q1I6"/>
<evidence type="ECO:0000256" key="1">
    <source>
        <dbReference type="SAM" id="Phobius"/>
    </source>
</evidence>
<dbReference type="OrthoDB" id="7948475at2"/>
<name>A0A0F5Q1I6_9HYPH</name>
<gene>
    <name evidence="3" type="ORF">SAMN04488059_10239</name>
    <name evidence="2" type="ORF">WH91_00550</name>
</gene>
<dbReference type="Proteomes" id="UP000182258">
    <property type="component" value="Unassembled WGS sequence"/>
</dbReference>
<protein>
    <submittedName>
        <fullName evidence="3">Uncharacterized protein</fullName>
    </submittedName>
</protein>
<dbReference type="STRING" id="728005.SAMN04488059_10239"/>
<organism evidence="3 5">
    <name type="scientific">Devosia psychrophila</name>
    <dbReference type="NCBI Taxonomy" id="728005"/>
    <lineage>
        <taxon>Bacteria</taxon>
        <taxon>Pseudomonadati</taxon>
        <taxon>Pseudomonadota</taxon>
        <taxon>Alphaproteobacteria</taxon>
        <taxon>Hyphomicrobiales</taxon>
        <taxon>Devosiaceae</taxon>
        <taxon>Devosia</taxon>
    </lineage>
</organism>
<evidence type="ECO:0000313" key="2">
    <source>
        <dbReference type="EMBL" id="KKC34763.1"/>
    </source>
</evidence>
<dbReference type="PATRIC" id="fig|728005.3.peg.4158"/>
<evidence type="ECO:0000313" key="5">
    <source>
        <dbReference type="Proteomes" id="UP000182258"/>
    </source>
</evidence>
<evidence type="ECO:0000313" key="3">
    <source>
        <dbReference type="EMBL" id="SFC07198.1"/>
    </source>
</evidence>
<dbReference type="RefSeq" id="WP_046169061.1">
    <property type="nucleotide sequence ID" value="NZ_FOMB01000002.1"/>
</dbReference>
<keyword evidence="4" id="KW-1185">Reference proteome</keyword>
<reference evidence="2 4" key="1">
    <citation type="submission" date="2015-03" db="EMBL/GenBank/DDBJ databases">
        <authorList>
            <person name="Lepp D."/>
            <person name="Hassan Y.I."/>
            <person name="Li X.-Z."/>
            <person name="Zhou T."/>
        </authorList>
    </citation>
    <scope>NUCLEOTIDE SEQUENCE [LARGE SCALE GENOMIC DNA]</scope>
    <source>
        <strain evidence="2 4">Cr7-05</strain>
    </source>
</reference>
<accession>A0A0F5Q1I6</accession>
<keyword evidence="1" id="KW-0472">Membrane</keyword>
<evidence type="ECO:0000313" key="4">
    <source>
        <dbReference type="Proteomes" id="UP000033519"/>
    </source>
</evidence>
<sequence length="129" mass="13793">MSILLGVILLFAVLTLVVAVMQAVAIVRVAPAGERLAGFMPLGWWKFRQIEQKAGPAAAAPLNIYKRAVIAFLVFLLLGVVLSGWAVNQRPAPATASLGAETSVIRSEFAFNTDLRRVATMPGALFLES</sequence>
<dbReference type="EMBL" id="LAPV01000009">
    <property type="protein sequence ID" value="KKC34763.1"/>
    <property type="molecule type" value="Genomic_DNA"/>
</dbReference>
<reference evidence="3 5" key="2">
    <citation type="submission" date="2016-10" db="EMBL/GenBank/DDBJ databases">
        <authorList>
            <person name="de Groot N.N."/>
        </authorList>
    </citation>
    <scope>NUCLEOTIDE SEQUENCE [LARGE SCALE GENOMIC DNA]</scope>
    <source>
        <strain evidence="3 5">CGMCC 1.10210</strain>
    </source>
</reference>
<keyword evidence="1" id="KW-0812">Transmembrane</keyword>